<organism evidence="2 3">
    <name type="scientific">Desulfosporosinus orientis (strain ATCC 19365 / DSM 765 / NCIMB 8382 / VKM B-1628 / Singapore I)</name>
    <name type="common">Desulfotomaculum orientis</name>
    <dbReference type="NCBI Taxonomy" id="768706"/>
    <lineage>
        <taxon>Bacteria</taxon>
        <taxon>Bacillati</taxon>
        <taxon>Bacillota</taxon>
        <taxon>Clostridia</taxon>
        <taxon>Eubacteriales</taxon>
        <taxon>Desulfitobacteriaceae</taxon>
        <taxon>Desulfosporosinus</taxon>
    </lineage>
</organism>
<dbReference type="EMBL" id="CP003108">
    <property type="protein sequence ID" value="AET68666.1"/>
    <property type="molecule type" value="Genomic_DNA"/>
</dbReference>
<evidence type="ECO:0000259" key="1">
    <source>
        <dbReference type="Pfam" id="PF02589"/>
    </source>
</evidence>
<dbReference type="InterPro" id="IPR003741">
    <property type="entry name" value="LUD_dom"/>
</dbReference>
<feature type="domain" description="LUD" evidence="1">
    <location>
        <begin position="5"/>
        <end position="198"/>
    </location>
</feature>
<dbReference type="OrthoDB" id="9809147at2"/>
<reference evidence="2 3" key="2">
    <citation type="journal article" date="2012" name="J. Bacteriol.">
        <title>Complete genome sequences of Desulfosporosinus orientis DSM765T, Desulfosporosinus youngiae DSM17734T, Desulfosporosinus meridiei DSM13257T, and Desulfosporosinus acidiphilus DSM22704T.</title>
        <authorList>
            <person name="Pester M."/>
            <person name="Brambilla E."/>
            <person name="Alazard D."/>
            <person name="Rattei T."/>
            <person name="Weinmaier T."/>
            <person name="Han J."/>
            <person name="Lucas S."/>
            <person name="Lapidus A."/>
            <person name="Cheng J.F."/>
            <person name="Goodwin L."/>
            <person name="Pitluck S."/>
            <person name="Peters L."/>
            <person name="Ovchinnikova G."/>
            <person name="Teshima H."/>
            <person name="Detter J.C."/>
            <person name="Han C.S."/>
            <person name="Tapia R."/>
            <person name="Land M.L."/>
            <person name="Hauser L."/>
            <person name="Kyrpides N.C."/>
            <person name="Ivanova N.N."/>
            <person name="Pagani I."/>
            <person name="Huntmann M."/>
            <person name="Wei C.L."/>
            <person name="Davenport K.W."/>
            <person name="Daligault H."/>
            <person name="Chain P.S."/>
            <person name="Chen A."/>
            <person name="Mavromatis K."/>
            <person name="Markowitz V."/>
            <person name="Szeto E."/>
            <person name="Mikhailova N."/>
            <person name="Pati A."/>
            <person name="Wagner M."/>
            <person name="Woyke T."/>
            <person name="Ollivier B."/>
            <person name="Klenk H.P."/>
            <person name="Spring S."/>
            <person name="Loy A."/>
        </authorList>
    </citation>
    <scope>NUCLEOTIDE SEQUENCE [LARGE SCALE GENOMIC DNA]</scope>
    <source>
        <strain evidence="3">ATCC 19365 / DSM 765 / NCIMB 8382 / VKM B-1628</strain>
    </source>
</reference>
<evidence type="ECO:0000313" key="2">
    <source>
        <dbReference type="EMBL" id="AET68666.1"/>
    </source>
</evidence>
<protein>
    <recommendedName>
        <fullName evidence="1">LUD domain-containing protein</fullName>
    </recommendedName>
</protein>
<gene>
    <name evidence="2" type="ordered locus">Desor_3156</name>
</gene>
<dbReference type="KEGG" id="dor:Desor_3156"/>
<dbReference type="PANTHER" id="PTHR36179:SF2">
    <property type="entry name" value="LUD DOMAIN-CONTAINING PROTEIN"/>
    <property type="match status" value="1"/>
</dbReference>
<sequence>MNRDIEVVVQSLARRNIEARYFESLPELEREILKTVPISATVGIGNSQTLKKIAISEKLKARGNVVFDKTVASNKLESGELSKKAILSDWYISGTNALSREGHIVNIDHTGNRVAAMIYGPEKVIVVVGVNKIEDSLSAAIDRAKNKAAILNAKRVGLNPPCVELNKCVDCRSKDRVCNNLVIIEGQVDKERLKVFLVNDNIGF</sequence>
<dbReference type="Pfam" id="PF02589">
    <property type="entry name" value="LUD_dom"/>
    <property type="match status" value="1"/>
</dbReference>
<dbReference type="PANTHER" id="PTHR36179">
    <property type="entry name" value="LUD_DOM DOMAIN-CONTAINING PROTEIN"/>
    <property type="match status" value="1"/>
</dbReference>
<accession>G7W6M8</accession>
<proteinExistence type="predicted"/>
<dbReference type="AlphaFoldDB" id="G7W6M8"/>
<reference evidence="3" key="1">
    <citation type="submission" date="2011-11" db="EMBL/GenBank/DDBJ databases">
        <title>Complete sequence of Desulfosporosinus orientis DSM 765.</title>
        <authorList>
            <person name="Lucas S."/>
            <person name="Han J."/>
            <person name="Lapidus A."/>
            <person name="Cheng J.-F."/>
            <person name="Goodwin L."/>
            <person name="Pitluck S."/>
            <person name="Peters L."/>
            <person name="Ovchinnikova G."/>
            <person name="Teshima H."/>
            <person name="Detter J.C."/>
            <person name="Han C."/>
            <person name="Tapia R."/>
            <person name="Land M."/>
            <person name="Hauser L."/>
            <person name="Kyrpides N."/>
            <person name="Ivanova N."/>
            <person name="Pagani I."/>
            <person name="Pester M."/>
            <person name="Spring S."/>
            <person name="Ollivier B."/>
            <person name="Rattei T."/>
            <person name="Klenk H.-P."/>
            <person name="Wagner M."/>
            <person name="Loy A."/>
            <person name="Woyke T."/>
        </authorList>
    </citation>
    <scope>NUCLEOTIDE SEQUENCE [LARGE SCALE GENOMIC DNA]</scope>
    <source>
        <strain evidence="3">ATCC 19365 / DSM 765 / NCIMB 8382 / VKM B-1628</strain>
    </source>
</reference>
<dbReference type="Proteomes" id="UP000006346">
    <property type="component" value="Chromosome"/>
</dbReference>
<dbReference type="HOGENOM" id="CLU_107893_1_0_9"/>
<evidence type="ECO:0000313" key="3">
    <source>
        <dbReference type="Proteomes" id="UP000006346"/>
    </source>
</evidence>
<dbReference type="RefSeq" id="WP_014185474.1">
    <property type="nucleotide sequence ID" value="NC_016584.1"/>
</dbReference>
<dbReference type="STRING" id="768706.Desor_3156"/>
<keyword evidence="3" id="KW-1185">Reference proteome</keyword>
<dbReference type="eggNOG" id="COG1139">
    <property type="taxonomic scope" value="Bacteria"/>
</dbReference>
<dbReference type="PATRIC" id="fig|768706.3.peg.3180"/>
<name>G7W6M8_DESOD</name>